<accession>A0ABU3VL40</accession>
<comment type="caution">
    <text evidence="2">The sequence shown here is derived from an EMBL/GenBank/DDBJ whole genome shotgun (WGS) entry which is preliminary data.</text>
</comment>
<sequence>MLKATLSAIALLATTSTYAFADATPMSFDVAEDMSRFVFAPAPVFDDGMPGYGNAFITQGYIYEDGTLDSGIEGTLPDGSPAFPDKVIGRWTCDGYFVGDGMRTQTGAVVITRQVFEFDNGDILINQGVELVDINVKAPRVITGGTGAFAGMSGEMTQVLLGMSDGYGVRLLVDVKPEEHASLSVDQFEFHED</sequence>
<dbReference type="EMBL" id="JASMWN010000035">
    <property type="protein sequence ID" value="MDU9006917.1"/>
    <property type="molecule type" value="Genomic_DNA"/>
</dbReference>
<dbReference type="RefSeq" id="WP_316782341.1">
    <property type="nucleotide sequence ID" value="NZ_JASMWN010000035.1"/>
</dbReference>
<keyword evidence="1" id="KW-0732">Signal</keyword>
<feature type="signal peptide" evidence="1">
    <location>
        <begin position="1"/>
        <end position="21"/>
    </location>
</feature>
<evidence type="ECO:0000313" key="2">
    <source>
        <dbReference type="EMBL" id="MDU9006917.1"/>
    </source>
</evidence>
<gene>
    <name evidence="2" type="ORF">QO231_24090</name>
</gene>
<name>A0ABU3VL40_9RHOB</name>
<keyword evidence="3" id="KW-1185">Reference proteome</keyword>
<protein>
    <recommendedName>
        <fullName evidence="4">Transferrin-binding protein B C-lobe/N-lobe beta barrel domain-containing protein</fullName>
    </recommendedName>
</protein>
<dbReference type="Proteomes" id="UP001255416">
    <property type="component" value="Unassembled WGS sequence"/>
</dbReference>
<evidence type="ECO:0000313" key="3">
    <source>
        <dbReference type="Proteomes" id="UP001255416"/>
    </source>
</evidence>
<feature type="chain" id="PRO_5046983566" description="Transferrin-binding protein B C-lobe/N-lobe beta barrel domain-containing protein" evidence="1">
    <location>
        <begin position="22"/>
        <end position="193"/>
    </location>
</feature>
<evidence type="ECO:0000256" key="1">
    <source>
        <dbReference type="SAM" id="SignalP"/>
    </source>
</evidence>
<evidence type="ECO:0008006" key="4">
    <source>
        <dbReference type="Google" id="ProtNLM"/>
    </source>
</evidence>
<reference evidence="3" key="1">
    <citation type="submission" date="2023-05" db="EMBL/GenBank/DDBJ databases">
        <title>Sedimentitalea sp. nov. JM2-8.</title>
        <authorList>
            <person name="Huang J."/>
        </authorList>
    </citation>
    <scope>NUCLEOTIDE SEQUENCE [LARGE SCALE GENOMIC DNA]</scope>
    <source>
        <strain evidence="3">KHS03</strain>
    </source>
</reference>
<proteinExistence type="predicted"/>
<organism evidence="2 3">
    <name type="scientific">Sedimentitalea todarodis</name>
    <dbReference type="NCBI Taxonomy" id="1631240"/>
    <lineage>
        <taxon>Bacteria</taxon>
        <taxon>Pseudomonadati</taxon>
        <taxon>Pseudomonadota</taxon>
        <taxon>Alphaproteobacteria</taxon>
        <taxon>Rhodobacterales</taxon>
        <taxon>Paracoccaceae</taxon>
        <taxon>Sedimentitalea</taxon>
    </lineage>
</organism>